<sequence length="62" mass="7152">MEKEYACKSYVSGEQKVMKVKCVCDLCRHGDSNNKGCYKRGITKCYVPNGYYKDFDLKGIKK</sequence>
<proteinExistence type="predicted"/>
<evidence type="ECO:0000313" key="1">
    <source>
        <dbReference type="EMBL" id="EFW03543.1"/>
    </source>
</evidence>
<comment type="caution">
    <text evidence="1">The sequence shown here is derived from an EMBL/GenBank/DDBJ whole genome shotgun (WGS) entry which is preliminary data.</text>
</comment>
<keyword evidence="2" id="KW-1185">Reference proteome</keyword>
<dbReference type="HOGENOM" id="CLU_2896403_0_0_9"/>
<dbReference type="STRING" id="100884.GCA_000269565_03758"/>
<dbReference type="RefSeq" id="WP_008790316.1">
    <property type="nucleotide sequence ID" value="NZ_AKCB01000004.1"/>
</dbReference>
<dbReference type="Proteomes" id="UP000003157">
    <property type="component" value="Unassembled WGS sequence"/>
</dbReference>
<dbReference type="EMBL" id="ADKX01000046">
    <property type="protein sequence ID" value="EFW03543.1"/>
    <property type="molecule type" value="Genomic_DNA"/>
</dbReference>
<gene>
    <name evidence="1" type="ORF">HMPREF9488_03234</name>
</gene>
<dbReference type="GeneID" id="78231500"/>
<dbReference type="AlphaFoldDB" id="E7GEU2"/>
<name>E7GEU2_9FIRM</name>
<protein>
    <submittedName>
        <fullName evidence="1">Uncharacterized protein</fullName>
    </submittedName>
</protein>
<accession>E7GEU2</accession>
<evidence type="ECO:0000313" key="2">
    <source>
        <dbReference type="Proteomes" id="UP000003157"/>
    </source>
</evidence>
<reference evidence="1 2" key="1">
    <citation type="submission" date="2010-12" db="EMBL/GenBank/DDBJ databases">
        <title>The Genome Sequence of Coprobacillus sp. strain 29_1.</title>
        <authorList>
            <consortium name="The Broad Institute Genome Sequencing Platform"/>
            <person name="Earl A."/>
            <person name="Ward D."/>
            <person name="Feldgarden M."/>
            <person name="Gevers D."/>
            <person name="Daigneault M."/>
            <person name="Sibley C.D."/>
            <person name="White A."/>
            <person name="Strauss J."/>
            <person name="Allen-Vercoe E."/>
            <person name="Young S.K."/>
            <person name="Zeng Q."/>
            <person name="Gargeya S."/>
            <person name="Fitzgerald M."/>
            <person name="Haas B."/>
            <person name="Abouelleil A."/>
            <person name="Alvarado L."/>
            <person name="Arachchi H.M."/>
            <person name="Berlin A."/>
            <person name="Brown A."/>
            <person name="Chapman S.B."/>
            <person name="Chen Z."/>
            <person name="Dunbar C."/>
            <person name="Freedman E."/>
            <person name="Gearin G."/>
            <person name="Gellesch M."/>
            <person name="Goldberg J."/>
            <person name="Griggs A."/>
            <person name="Gujja S."/>
            <person name="Heilman E."/>
            <person name="Heiman D."/>
            <person name="Howarth C."/>
            <person name="Larson L."/>
            <person name="Lui A."/>
            <person name="MacDonald P.J.P."/>
            <person name="Mehta T."/>
            <person name="Montmayeur A."/>
            <person name="Murphy C."/>
            <person name="Neiman D."/>
            <person name="Pearson M."/>
            <person name="Priest M."/>
            <person name="Roberts A."/>
            <person name="Saif S."/>
            <person name="Shea T."/>
            <person name="Shenoy N."/>
            <person name="Sisk P."/>
            <person name="Stolte C."/>
            <person name="Sykes S."/>
            <person name="White J."/>
            <person name="Yandava C."/>
            <person name="Nusbaum C."/>
            <person name="Birren B."/>
        </authorList>
    </citation>
    <scope>NUCLEOTIDE SEQUENCE [LARGE SCALE GENOMIC DNA]</scope>
    <source>
        <strain evidence="1 2">29_1</strain>
    </source>
</reference>
<organism evidence="1 2">
    <name type="scientific">Coprobacillus cateniformis</name>
    <dbReference type="NCBI Taxonomy" id="100884"/>
    <lineage>
        <taxon>Bacteria</taxon>
        <taxon>Bacillati</taxon>
        <taxon>Bacillota</taxon>
        <taxon>Erysipelotrichia</taxon>
        <taxon>Erysipelotrichales</taxon>
        <taxon>Coprobacillaceae</taxon>
        <taxon>Coprobacillus</taxon>
    </lineage>
</organism>